<evidence type="ECO:0000256" key="3">
    <source>
        <dbReference type="ARBA" id="ARBA00022692"/>
    </source>
</evidence>
<feature type="transmembrane region" description="Helical" evidence="6">
    <location>
        <begin position="120"/>
        <end position="141"/>
    </location>
</feature>
<dbReference type="GO" id="GO:0005886">
    <property type="term" value="C:plasma membrane"/>
    <property type="evidence" value="ECO:0007669"/>
    <property type="project" value="UniProtKB-SubCell"/>
</dbReference>
<evidence type="ECO:0000256" key="4">
    <source>
        <dbReference type="ARBA" id="ARBA00022989"/>
    </source>
</evidence>
<feature type="transmembrane region" description="Helical" evidence="6">
    <location>
        <begin position="21"/>
        <end position="39"/>
    </location>
</feature>
<protein>
    <submittedName>
        <fullName evidence="7">O-antigen/teichoic acid export membrane protein</fullName>
    </submittedName>
</protein>
<evidence type="ECO:0000256" key="1">
    <source>
        <dbReference type="ARBA" id="ARBA00004651"/>
    </source>
</evidence>
<feature type="transmembrane region" description="Helical" evidence="6">
    <location>
        <begin position="389"/>
        <end position="412"/>
    </location>
</feature>
<name>A0A7W9S190_9HYPH</name>
<evidence type="ECO:0000256" key="2">
    <source>
        <dbReference type="ARBA" id="ARBA00022475"/>
    </source>
</evidence>
<organism evidence="7 8">
    <name type="scientific">Aquamicrobium lusatiense</name>
    <dbReference type="NCBI Taxonomy" id="89772"/>
    <lineage>
        <taxon>Bacteria</taxon>
        <taxon>Pseudomonadati</taxon>
        <taxon>Pseudomonadota</taxon>
        <taxon>Alphaproteobacteria</taxon>
        <taxon>Hyphomicrobiales</taxon>
        <taxon>Phyllobacteriaceae</taxon>
        <taxon>Aquamicrobium</taxon>
    </lineage>
</organism>
<feature type="transmembrane region" description="Helical" evidence="6">
    <location>
        <begin position="424"/>
        <end position="442"/>
    </location>
</feature>
<dbReference type="RefSeq" id="WP_183828294.1">
    <property type="nucleotide sequence ID" value="NZ_JACHEU010000001.1"/>
</dbReference>
<dbReference type="Proteomes" id="UP000533306">
    <property type="component" value="Unassembled WGS sequence"/>
</dbReference>
<dbReference type="EMBL" id="JACHEU010000001">
    <property type="protein sequence ID" value="MBB6012236.1"/>
    <property type="molecule type" value="Genomic_DNA"/>
</dbReference>
<keyword evidence="8" id="KW-1185">Reference proteome</keyword>
<evidence type="ECO:0000256" key="5">
    <source>
        <dbReference type="ARBA" id="ARBA00023136"/>
    </source>
</evidence>
<feature type="transmembrane region" description="Helical" evidence="6">
    <location>
        <begin position="226"/>
        <end position="247"/>
    </location>
</feature>
<evidence type="ECO:0000256" key="6">
    <source>
        <dbReference type="SAM" id="Phobius"/>
    </source>
</evidence>
<dbReference type="AlphaFoldDB" id="A0A7W9S190"/>
<comment type="subcellular location">
    <subcellularLocation>
        <location evidence="1">Cell membrane</location>
        <topology evidence="1">Multi-pass membrane protein</topology>
    </subcellularLocation>
</comment>
<comment type="caution">
    <text evidence="7">The sequence shown here is derived from an EMBL/GenBank/DDBJ whole genome shotgun (WGS) entry which is preliminary data.</text>
</comment>
<dbReference type="PANTHER" id="PTHR30250:SF28">
    <property type="entry name" value="POLYSACCHARIDE BIOSYNTHESIS PROTEIN"/>
    <property type="match status" value="1"/>
</dbReference>
<feature type="transmembrane region" description="Helical" evidence="6">
    <location>
        <begin position="364"/>
        <end position="383"/>
    </location>
</feature>
<feature type="transmembrane region" description="Helical" evidence="6">
    <location>
        <begin position="91"/>
        <end position="114"/>
    </location>
</feature>
<proteinExistence type="predicted"/>
<keyword evidence="4 6" id="KW-1133">Transmembrane helix</keyword>
<feature type="transmembrane region" description="Helical" evidence="6">
    <location>
        <begin position="289"/>
        <end position="313"/>
    </location>
</feature>
<keyword evidence="2" id="KW-1003">Cell membrane</keyword>
<feature type="transmembrane region" description="Helical" evidence="6">
    <location>
        <begin position="51"/>
        <end position="70"/>
    </location>
</feature>
<accession>A0A7W9S190</accession>
<evidence type="ECO:0000313" key="7">
    <source>
        <dbReference type="EMBL" id="MBB6012236.1"/>
    </source>
</evidence>
<reference evidence="7 8" key="1">
    <citation type="submission" date="2020-08" db="EMBL/GenBank/DDBJ databases">
        <title>Genomic Encyclopedia of Type Strains, Phase IV (KMG-IV): sequencing the most valuable type-strain genomes for metagenomic binning, comparative biology and taxonomic classification.</title>
        <authorList>
            <person name="Goeker M."/>
        </authorList>
    </citation>
    <scope>NUCLEOTIDE SEQUENCE [LARGE SCALE GENOMIC DNA]</scope>
    <source>
        <strain evidence="7 8">DSM 11099</strain>
    </source>
</reference>
<dbReference type="PANTHER" id="PTHR30250">
    <property type="entry name" value="PST FAMILY PREDICTED COLANIC ACID TRANSPORTER"/>
    <property type="match status" value="1"/>
</dbReference>
<sequence>MIFSFRHMGIGGNFSPFLRNIAKLVGGTVVGQLVTLAALPVLTRIYSPAEYGFAGLFAAVVVCITAVSTLRYDFAIPIPSRERVARQITAVALISALAVIVVVGAGALALSFRFSLPAGLYAWQFIGLLLLAVATISFFNIGRGWATRKKEFGQLALTRVQQGVAGTSVQIVLGMVGFGSAGLIIGQIVGQSAGAMRLWRLVPRPLSEGAIWAARRFRNFPIYDSWSGLLNVAGTQAPVMLFAAFFSPMLVGYYAFATRLVAAPISLIGQAAARVFLPHIIEANRSGSGAAAVLKLTSALAYIGFPAFTLLAALSSPLVRILFGEAWVPASMIISWTALWAGWQLVASPLSVTLIGLEAQKTNTLLQATLFTLRCLAILVGYWQGSEKMAIVLFSFASILVYFAFILAVGRLVGIGTFRMIRPLFVPLFLSAVLYGSLQVLWPYP</sequence>
<dbReference type="Pfam" id="PF13440">
    <property type="entry name" value="Polysacc_synt_3"/>
    <property type="match status" value="1"/>
</dbReference>
<dbReference type="InterPro" id="IPR050833">
    <property type="entry name" value="Poly_Biosynth_Transport"/>
</dbReference>
<feature type="transmembrane region" description="Helical" evidence="6">
    <location>
        <begin position="333"/>
        <end position="357"/>
    </location>
</feature>
<keyword evidence="3 6" id="KW-0812">Transmembrane</keyword>
<gene>
    <name evidence="7" type="ORF">HNR59_001581</name>
</gene>
<evidence type="ECO:0000313" key="8">
    <source>
        <dbReference type="Proteomes" id="UP000533306"/>
    </source>
</evidence>
<keyword evidence="5 6" id="KW-0472">Membrane</keyword>